<dbReference type="RefSeq" id="WP_139680048.1">
    <property type="nucleotide sequence ID" value="NZ_CP040846.1"/>
</dbReference>
<sequence>MIVILSVILMVLSVSLGANCIGSFHRYENSNRVYLAKSIQTYYIPANSHVEGYIKADGNFSAYVMTKSELKKYKHGKGFKPIISWINVSYVELELDTLDETCYLVVRNEEEHIMLIHVEFEAK</sequence>
<name>A0A4Y5SKT1_9EURY</name>
<dbReference type="AlphaFoldDB" id="A0A4Y5SKT1"/>
<keyword evidence="2" id="KW-1185">Reference proteome</keyword>
<protein>
    <submittedName>
        <fullName evidence="1">Uncharacterized protein</fullName>
    </submittedName>
</protein>
<dbReference type="EMBL" id="CP040846">
    <property type="protein sequence ID" value="QDA30661.1"/>
    <property type="molecule type" value="Genomic_DNA"/>
</dbReference>
<dbReference type="GeneID" id="40473957"/>
<evidence type="ECO:0000313" key="2">
    <source>
        <dbReference type="Proteomes" id="UP000306007"/>
    </source>
</evidence>
<gene>
    <name evidence="1" type="ORF">FH039_02195</name>
</gene>
<accession>A0A4Y5SKT1</accession>
<proteinExistence type="predicted"/>
<dbReference type="KEGG" id="tic:FH039_02195"/>
<organism evidence="1 2">
    <name type="scientific">Thermococcus indicus</name>
    <dbReference type="NCBI Taxonomy" id="2586643"/>
    <lineage>
        <taxon>Archaea</taxon>
        <taxon>Methanobacteriati</taxon>
        <taxon>Methanobacteriota</taxon>
        <taxon>Thermococci</taxon>
        <taxon>Thermococcales</taxon>
        <taxon>Thermococcaceae</taxon>
        <taxon>Thermococcus</taxon>
    </lineage>
</organism>
<dbReference type="Proteomes" id="UP000306007">
    <property type="component" value="Chromosome"/>
</dbReference>
<evidence type="ECO:0000313" key="1">
    <source>
        <dbReference type="EMBL" id="QDA30661.1"/>
    </source>
</evidence>
<reference evidence="1 2" key="1">
    <citation type="submission" date="2019-06" db="EMBL/GenBank/DDBJ databases">
        <title>Thermococcus indicus sp. nov., a Fe(III)-reducing hyperthermophilic archaeon isolated from the Onnuri vent field of the Central Indian Ocean ridge.</title>
        <authorList>
            <person name="Lim J.K."/>
            <person name="Kim Y.J."/>
            <person name="Kwon K.K."/>
        </authorList>
    </citation>
    <scope>NUCLEOTIDE SEQUENCE [LARGE SCALE GENOMIC DNA]</scope>
    <source>
        <strain evidence="1 2">IOH1</strain>
    </source>
</reference>